<protein>
    <submittedName>
        <fullName evidence="1">Putative secreted protein</fullName>
    </submittedName>
</protein>
<organism evidence="1">
    <name type="scientific">Anopheles triannulatus</name>
    <dbReference type="NCBI Taxonomy" id="58253"/>
    <lineage>
        <taxon>Eukaryota</taxon>
        <taxon>Metazoa</taxon>
        <taxon>Ecdysozoa</taxon>
        <taxon>Arthropoda</taxon>
        <taxon>Hexapoda</taxon>
        <taxon>Insecta</taxon>
        <taxon>Pterygota</taxon>
        <taxon>Neoptera</taxon>
        <taxon>Endopterygota</taxon>
        <taxon>Diptera</taxon>
        <taxon>Nematocera</taxon>
        <taxon>Culicoidea</taxon>
        <taxon>Culicidae</taxon>
        <taxon>Anophelinae</taxon>
        <taxon>Anopheles</taxon>
    </lineage>
</organism>
<dbReference type="AlphaFoldDB" id="A0A2M4B6X8"/>
<dbReference type="EMBL" id="GGFK01015430">
    <property type="protein sequence ID" value="MBW48751.1"/>
    <property type="molecule type" value="Transcribed_RNA"/>
</dbReference>
<name>A0A2M4B6X8_9DIPT</name>
<reference evidence="1" key="1">
    <citation type="submission" date="2018-01" db="EMBL/GenBank/DDBJ databases">
        <title>An insight into the sialome of Amazonian anophelines.</title>
        <authorList>
            <person name="Ribeiro J.M."/>
            <person name="Scarpassa V."/>
            <person name="Calvo E."/>
        </authorList>
    </citation>
    <scope>NUCLEOTIDE SEQUENCE</scope>
    <source>
        <tissue evidence="1">Salivary glands</tissue>
    </source>
</reference>
<sequence>MIHRMAIVVRVAVANGDFISGDTCFGTYIGTSALFCELEDDNFNILVSTVTCTIVSFSSCNLAAILTKCGCDCGLLRSANLLHSG</sequence>
<evidence type="ECO:0000313" key="1">
    <source>
        <dbReference type="EMBL" id="MBW48751.1"/>
    </source>
</evidence>
<proteinExistence type="predicted"/>
<accession>A0A2M4B6X8</accession>